<organism evidence="5">
    <name type="scientific">Kwoniella dejecticola CBS 10117</name>
    <dbReference type="NCBI Taxonomy" id="1296121"/>
    <lineage>
        <taxon>Eukaryota</taxon>
        <taxon>Fungi</taxon>
        <taxon>Dikarya</taxon>
        <taxon>Basidiomycota</taxon>
        <taxon>Agaricomycotina</taxon>
        <taxon>Tremellomycetes</taxon>
        <taxon>Tremellales</taxon>
        <taxon>Cryptococcaceae</taxon>
        <taxon>Kwoniella</taxon>
    </lineage>
</organism>
<dbReference type="PRINTS" id="PR00116">
    <property type="entry name" value="ARGINASE"/>
</dbReference>
<dbReference type="AlphaFoldDB" id="A0A1A5ZZ91"/>
<dbReference type="InterPro" id="IPR023696">
    <property type="entry name" value="Ureohydrolase_dom_sf"/>
</dbReference>
<evidence type="ECO:0000256" key="4">
    <source>
        <dbReference type="PROSITE-ProRule" id="PRU00742"/>
    </source>
</evidence>
<reference evidence="5" key="1">
    <citation type="submission" date="2013-07" db="EMBL/GenBank/DDBJ databases">
        <title>The Genome Sequence of Cryptococcus dejecticola CBS10117.</title>
        <authorList>
            <consortium name="The Broad Institute Genome Sequencing Platform"/>
            <person name="Cuomo C."/>
            <person name="Litvintseva A."/>
            <person name="Chen Y."/>
            <person name="Heitman J."/>
            <person name="Sun S."/>
            <person name="Springer D."/>
            <person name="Dromer F."/>
            <person name="Young S.K."/>
            <person name="Zeng Q."/>
            <person name="Gargeya S."/>
            <person name="Fitzgerald M."/>
            <person name="Abouelleil A."/>
            <person name="Alvarado L."/>
            <person name="Berlin A.M."/>
            <person name="Chapman S.B."/>
            <person name="Dewar J."/>
            <person name="Goldberg J."/>
            <person name="Griggs A."/>
            <person name="Gujja S."/>
            <person name="Hansen M."/>
            <person name="Howarth C."/>
            <person name="Imamovic A."/>
            <person name="Larimer J."/>
            <person name="McCowan C."/>
            <person name="Murphy C."/>
            <person name="Pearson M."/>
            <person name="Priest M."/>
            <person name="Roberts A."/>
            <person name="Saif S."/>
            <person name="Shea T."/>
            <person name="Sykes S."/>
            <person name="Wortman J."/>
            <person name="Nusbaum C."/>
            <person name="Birren B."/>
        </authorList>
    </citation>
    <scope>NUCLEOTIDE SEQUENCE [LARGE SCALE GENOMIC DNA]</scope>
    <source>
        <strain evidence="5">CBS 10117</strain>
    </source>
</reference>
<dbReference type="VEuPathDB" id="FungiDB:I303_06659"/>
<dbReference type="Pfam" id="PF00491">
    <property type="entry name" value="Arginase"/>
    <property type="match status" value="1"/>
</dbReference>
<evidence type="ECO:0000313" key="7">
    <source>
        <dbReference type="Proteomes" id="UP000078595"/>
    </source>
</evidence>
<dbReference type="EMBL" id="CP144538">
    <property type="protein sequence ID" value="WWC64646.1"/>
    <property type="molecule type" value="Genomic_DNA"/>
</dbReference>
<comment type="similarity">
    <text evidence="4">Belongs to the arginase family.</text>
</comment>
<dbReference type="GO" id="GO:0030145">
    <property type="term" value="F:manganese ion binding"/>
    <property type="evidence" value="ECO:0007669"/>
    <property type="project" value="TreeGrafter"/>
</dbReference>
<protein>
    <recommendedName>
        <fullName evidence="8">Arginase</fullName>
    </recommendedName>
</protein>
<reference evidence="6" key="3">
    <citation type="submission" date="2024-02" db="EMBL/GenBank/DDBJ databases">
        <title>Comparative genomics of Cryptococcus and Kwoniella reveals pathogenesis evolution and contrasting modes of karyotype evolution via chromosome fusion or intercentromeric recombination.</title>
        <authorList>
            <person name="Coelho M.A."/>
            <person name="David-Palma M."/>
            <person name="Shea T."/>
            <person name="Bowers K."/>
            <person name="McGinley-Smith S."/>
            <person name="Mohammad A.W."/>
            <person name="Gnirke A."/>
            <person name="Yurkov A.M."/>
            <person name="Nowrousian M."/>
            <person name="Sun S."/>
            <person name="Cuomo C.A."/>
            <person name="Heitman J."/>
        </authorList>
    </citation>
    <scope>NUCLEOTIDE SEQUENCE</scope>
    <source>
        <strain evidence="6">CBS 10117</strain>
    </source>
</reference>
<dbReference type="PANTHER" id="PTHR43782:SF3">
    <property type="entry name" value="ARGINASE"/>
    <property type="match status" value="1"/>
</dbReference>
<dbReference type="STRING" id="1296121.A0A1A5ZZ91"/>
<dbReference type="InterPro" id="IPR006035">
    <property type="entry name" value="Ureohydrolase"/>
</dbReference>
<evidence type="ECO:0000313" key="6">
    <source>
        <dbReference type="EMBL" id="WWC64646.1"/>
    </source>
</evidence>
<dbReference type="GeneID" id="28970358"/>
<evidence type="ECO:0000256" key="1">
    <source>
        <dbReference type="ARBA" id="ARBA00022723"/>
    </source>
</evidence>
<dbReference type="OrthoDB" id="9992747at2759"/>
<dbReference type="CDD" id="cd09999">
    <property type="entry name" value="Arginase-like_1"/>
    <property type="match status" value="1"/>
</dbReference>
<accession>A0A1A5ZZ91</accession>
<name>A0A1A5ZZ91_9TREE</name>
<dbReference type="PANTHER" id="PTHR43782">
    <property type="entry name" value="ARGINASE"/>
    <property type="match status" value="1"/>
</dbReference>
<evidence type="ECO:0000256" key="2">
    <source>
        <dbReference type="ARBA" id="ARBA00022801"/>
    </source>
</evidence>
<dbReference type="RefSeq" id="XP_018260942.1">
    <property type="nucleotide sequence ID" value="XM_018409939.1"/>
</dbReference>
<dbReference type="EMBL" id="KI894034">
    <property type="protein sequence ID" value="OBR83100.1"/>
    <property type="molecule type" value="Genomic_DNA"/>
</dbReference>
<evidence type="ECO:0000256" key="3">
    <source>
        <dbReference type="ARBA" id="ARBA00023211"/>
    </source>
</evidence>
<sequence>MSSRFLKNTTGALRALASRQYTSIPSAAGKRTNSYGLLHYAGRSGDHNDKAVLATPILTSHLSSALELGPIVIGQPEKALNGRWKEELQAALPNYHSISRELNKILLEGKKPVIALSRCSVALATLPIIAKHTPDVVVVWFDAHGDLNTPENSSTGFLGGMALSGPVGLWDPRITTDGKNIREENVILVGSRDLDECEKELIDQGKIKLIAPTKKYNIVRELVDAAKGKKVFIHLDCDVLEPGMVPTDYKVPNGLSLQQLQSAIQGLAESCDVLGIELSELEYGDNEEQTQMAAETLVDTIKPLLA</sequence>
<dbReference type="Proteomes" id="UP000078595">
    <property type="component" value="Chromosome 9"/>
</dbReference>
<dbReference type="GO" id="GO:0005634">
    <property type="term" value="C:nucleus"/>
    <property type="evidence" value="ECO:0007669"/>
    <property type="project" value="TreeGrafter"/>
</dbReference>
<reference evidence="6" key="2">
    <citation type="submission" date="2013-07" db="EMBL/GenBank/DDBJ databases">
        <authorList>
            <consortium name="The Broad Institute Genome Sequencing Platform"/>
            <person name="Cuomo C."/>
            <person name="Litvintseva A."/>
            <person name="Chen Y."/>
            <person name="Heitman J."/>
            <person name="Sun S."/>
            <person name="Springer D."/>
            <person name="Dromer F."/>
            <person name="Young S.K."/>
            <person name="Zeng Q."/>
            <person name="Gargeya S."/>
            <person name="Fitzgerald M."/>
            <person name="Abouelleil A."/>
            <person name="Alvarado L."/>
            <person name="Berlin A.M."/>
            <person name="Chapman S.B."/>
            <person name="Dewar J."/>
            <person name="Goldberg J."/>
            <person name="Griggs A."/>
            <person name="Gujja S."/>
            <person name="Hansen M."/>
            <person name="Howarth C."/>
            <person name="Imamovic A."/>
            <person name="Larimer J."/>
            <person name="McCowan C."/>
            <person name="Murphy C."/>
            <person name="Pearson M."/>
            <person name="Priest M."/>
            <person name="Roberts A."/>
            <person name="Saif S."/>
            <person name="Shea T."/>
            <person name="Sykes S."/>
            <person name="Wortman J."/>
            <person name="Nusbaum C."/>
            <person name="Birren B."/>
        </authorList>
    </citation>
    <scope>NUCLEOTIDE SEQUENCE</scope>
    <source>
        <strain evidence="6">CBS 10117</strain>
    </source>
</reference>
<evidence type="ECO:0000313" key="5">
    <source>
        <dbReference type="EMBL" id="OBR83100.1"/>
    </source>
</evidence>
<dbReference type="KEGG" id="kdj:28970358"/>
<gene>
    <name evidence="5" type="ORF">I303_06659</name>
    <name evidence="6" type="ORF">I303_107257</name>
</gene>
<dbReference type="Gene3D" id="3.40.800.10">
    <property type="entry name" value="Ureohydrolase domain"/>
    <property type="match status" value="1"/>
</dbReference>
<keyword evidence="1" id="KW-0479">Metal-binding</keyword>
<proteinExistence type="inferred from homology"/>
<dbReference type="PROSITE" id="PS51409">
    <property type="entry name" value="ARGINASE_2"/>
    <property type="match status" value="1"/>
</dbReference>
<keyword evidence="2" id="KW-0378">Hydrolase</keyword>
<dbReference type="GO" id="GO:0004053">
    <property type="term" value="F:arginase activity"/>
    <property type="evidence" value="ECO:0007669"/>
    <property type="project" value="TreeGrafter"/>
</dbReference>
<dbReference type="GO" id="GO:0005829">
    <property type="term" value="C:cytosol"/>
    <property type="evidence" value="ECO:0007669"/>
    <property type="project" value="TreeGrafter"/>
</dbReference>
<keyword evidence="7" id="KW-1185">Reference proteome</keyword>
<keyword evidence="3" id="KW-0464">Manganese</keyword>
<evidence type="ECO:0008006" key="8">
    <source>
        <dbReference type="Google" id="ProtNLM"/>
    </source>
</evidence>
<dbReference type="SUPFAM" id="SSF52768">
    <property type="entry name" value="Arginase/deacetylase"/>
    <property type="match status" value="1"/>
</dbReference>